<dbReference type="Proteomes" id="UP000299102">
    <property type="component" value="Unassembled WGS sequence"/>
</dbReference>
<organism evidence="1 2">
    <name type="scientific">Eumeta variegata</name>
    <name type="common">Bagworm moth</name>
    <name type="synonym">Eumeta japonica</name>
    <dbReference type="NCBI Taxonomy" id="151549"/>
    <lineage>
        <taxon>Eukaryota</taxon>
        <taxon>Metazoa</taxon>
        <taxon>Ecdysozoa</taxon>
        <taxon>Arthropoda</taxon>
        <taxon>Hexapoda</taxon>
        <taxon>Insecta</taxon>
        <taxon>Pterygota</taxon>
        <taxon>Neoptera</taxon>
        <taxon>Endopterygota</taxon>
        <taxon>Lepidoptera</taxon>
        <taxon>Glossata</taxon>
        <taxon>Ditrysia</taxon>
        <taxon>Tineoidea</taxon>
        <taxon>Psychidae</taxon>
        <taxon>Oiketicinae</taxon>
        <taxon>Eumeta</taxon>
    </lineage>
</organism>
<name>A0A4C1XW55_EUMVA</name>
<keyword evidence="2" id="KW-1185">Reference proteome</keyword>
<protein>
    <submittedName>
        <fullName evidence="1">Uncharacterized protein</fullName>
    </submittedName>
</protein>
<proteinExistence type="predicted"/>
<comment type="caution">
    <text evidence="1">The sequence shown here is derived from an EMBL/GenBank/DDBJ whole genome shotgun (WGS) entry which is preliminary data.</text>
</comment>
<evidence type="ECO:0000313" key="1">
    <source>
        <dbReference type="EMBL" id="GBP66874.1"/>
    </source>
</evidence>
<evidence type="ECO:0000313" key="2">
    <source>
        <dbReference type="Proteomes" id="UP000299102"/>
    </source>
</evidence>
<sequence>MWPNTPSLDAELYQRRIMLANVRNVLPWHRFPQEILEESKAPTPVKVYVKANIPKSSCASESDRVFLEIENRIENINVNTTTLVLGKLLPLKLSIYRPGVDDVLAAKGPQTSIEAIILHNVLVPWERIAVDIAGPFSGEPWMQLIDARDFGEVTSVLQASWIEMGYLIEEGLGC</sequence>
<dbReference type="AlphaFoldDB" id="A0A4C1XW55"/>
<accession>A0A4C1XW55</accession>
<dbReference type="EMBL" id="BGZK01000970">
    <property type="protein sequence ID" value="GBP66874.1"/>
    <property type="molecule type" value="Genomic_DNA"/>
</dbReference>
<gene>
    <name evidence="1" type="ORF">EVAR_18046_1</name>
</gene>
<reference evidence="1 2" key="1">
    <citation type="journal article" date="2019" name="Commun. Biol.">
        <title>The bagworm genome reveals a unique fibroin gene that provides high tensile strength.</title>
        <authorList>
            <person name="Kono N."/>
            <person name="Nakamura H."/>
            <person name="Ohtoshi R."/>
            <person name="Tomita M."/>
            <person name="Numata K."/>
            <person name="Arakawa K."/>
        </authorList>
    </citation>
    <scope>NUCLEOTIDE SEQUENCE [LARGE SCALE GENOMIC DNA]</scope>
</reference>